<dbReference type="Pfam" id="PF01435">
    <property type="entry name" value="Peptidase_M48"/>
    <property type="match status" value="1"/>
</dbReference>
<dbReference type="GO" id="GO:0046872">
    <property type="term" value="F:metal ion binding"/>
    <property type="evidence" value="ECO:0007669"/>
    <property type="project" value="UniProtKB-KW"/>
</dbReference>
<dbReference type="PANTHER" id="PTHR22726">
    <property type="entry name" value="METALLOENDOPEPTIDASE OMA1"/>
    <property type="match status" value="1"/>
</dbReference>
<dbReference type="InterPro" id="IPR036366">
    <property type="entry name" value="PGBDSf"/>
</dbReference>
<feature type="region of interest" description="Disordered" evidence="7">
    <location>
        <begin position="460"/>
        <end position="486"/>
    </location>
</feature>
<evidence type="ECO:0000259" key="8">
    <source>
        <dbReference type="Pfam" id="PF01435"/>
    </source>
</evidence>
<keyword evidence="4" id="KW-0378">Hydrolase</keyword>
<protein>
    <submittedName>
        <fullName evidence="10">Zn-dependent protease</fullName>
    </submittedName>
</protein>
<feature type="domain" description="Peptidoglycan binding-like" evidence="9">
    <location>
        <begin position="100"/>
        <end position="154"/>
    </location>
</feature>
<comment type="cofactor">
    <cofactor evidence="1">
        <name>Zn(2+)</name>
        <dbReference type="ChEBI" id="CHEBI:29105"/>
    </cofactor>
</comment>
<dbReference type="InterPro" id="IPR051156">
    <property type="entry name" value="Mito/Outer_Membr_Metalloprot"/>
</dbReference>
<evidence type="ECO:0000256" key="7">
    <source>
        <dbReference type="SAM" id="MobiDB-lite"/>
    </source>
</evidence>
<evidence type="ECO:0000256" key="4">
    <source>
        <dbReference type="ARBA" id="ARBA00022801"/>
    </source>
</evidence>
<dbReference type="Gene3D" id="1.10.101.10">
    <property type="entry name" value="PGBD-like superfamily/PGBD"/>
    <property type="match status" value="1"/>
</dbReference>
<keyword evidence="2 10" id="KW-0645">Protease</keyword>
<evidence type="ECO:0000256" key="2">
    <source>
        <dbReference type="ARBA" id="ARBA00022670"/>
    </source>
</evidence>
<organism evidence="10">
    <name type="scientific">hydrothermal vent metagenome</name>
    <dbReference type="NCBI Taxonomy" id="652676"/>
    <lineage>
        <taxon>unclassified sequences</taxon>
        <taxon>metagenomes</taxon>
        <taxon>ecological metagenomes</taxon>
    </lineage>
</organism>
<name>A0A3B0YDX1_9ZZZZ</name>
<dbReference type="AlphaFoldDB" id="A0A3B0YDX1"/>
<dbReference type="EMBL" id="UOFM01000293">
    <property type="protein sequence ID" value="VAW79095.1"/>
    <property type="molecule type" value="Genomic_DNA"/>
</dbReference>
<feature type="compositionally biased region" description="Polar residues" evidence="7">
    <location>
        <begin position="476"/>
        <end position="486"/>
    </location>
</feature>
<accession>A0A3B0YDX1</accession>
<evidence type="ECO:0000256" key="1">
    <source>
        <dbReference type="ARBA" id="ARBA00001947"/>
    </source>
</evidence>
<keyword evidence="3" id="KW-0479">Metal-binding</keyword>
<dbReference type="GO" id="GO:0004222">
    <property type="term" value="F:metalloendopeptidase activity"/>
    <property type="evidence" value="ECO:0007669"/>
    <property type="project" value="InterPro"/>
</dbReference>
<keyword evidence="5" id="KW-0862">Zinc</keyword>
<dbReference type="InterPro" id="IPR002477">
    <property type="entry name" value="Peptidoglycan-bd-like"/>
</dbReference>
<evidence type="ECO:0000313" key="10">
    <source>
        <dbReference type="EMBL" id="VAW79095.1"/>
    </source>
</evidence>
<dbReference type="Pfam" id="PF01471">
    <property type="entry name" value="PG_binding_1"/>
    <property type="match status" value="1"/>
</dbReference>
<sequence>MKTTNRELVFTTLVMLVLAMPVHAQEQENDQTGSSGGGAVTEGLSKGLGKVKGLFSSFGKSIKKAITTDETTASDKRETEQASFEVRKSAKKPGPSARKSLVADIQRQLARIGIPPGPADGLMGLKTQQAIKQFQKRTGLEANGKPTRNLLAALRKAPALPGRALAEKGQKILNIENTYYGESNEINSYEGALTADDLVCKNVVDTFKITGNLAVIGRDLVKNAGQSFKNLFNKDKTKQDVDDLLKAAKNKAKKLNWMPMGMELKYGSVLHKQREKADDLIPRNKRPRNKRLYGKADKLLEKVLSQVTEEHEYKFKLFLTNDDEAQAEALPGGYLYVSKGALNSGYGELVLGHEIAHVLKRHQTRELQARLIDSIETTKDLKRLMSEHNPDLVEVGNKAALLHGLFLNFSRQQELQADACSVRVVSRITDVNVISMIDKFAADLSDDTVADATKMRLSVHPRSEDRYKRMKEASNAMESPSQASRQ</sequence>
<dbReference type="PANTHER" id="PTHR22726:SF1">
    <property type="entry name" value="METALLOENDOPEPTIDASE OMA1, MITOCHONDRIAL"/>
    <property type="match status" value="1"/>
</dbReference>
<evidence type="ECO:0000256" key="3">
    <source>
        <dbReference type="ARBA" id="ARBA00022723"/>
    </source>
</evidence>
<proteinExistence type="predicted"/>
<reference evidence="10" key="1">
    <citation type="submission" date="2018-06" db="EMBL/GenBank/DDBJ databases">
        <authorList>
            <person name="Zhirakovskaya E."/>
        </authorList>
    </citation>
    <scope>NUCLEOTIDE SEQUENCE</scope>
</reference>
<dbReference type="GO" id="GO:0051603">
    <property type="term" value="P:proteolysis involved in protein catabolic process"/>
    <property type="evidence" value="ECO:0007669"/>
    <property type="project" value="TreeGrafter"/>
</dbReference>
<feature type="domain" description="Peptidase M48" evidence="8">
    <location>
        <begin position="302"/>
        <end position="472"/>
    </location>
</feature>
<dbReference type="GO" id="GO:0016020">
    <property type="term" value="C:membrane"/>
    <property type="evidence" value="ECO:0007669"/>
    <property type="project" value="TreeGrafter"/>
</dbReference>
<dbReference type="InterPro" id="IPR001915">
    <property type="entry name" value="Peptidase_M48"/>
</dbReference>
<dbReference type="SUPFAM" id="SSF47090">
    <property type="entry name" value="PGBD-like"/>
    <property type="match status" value="1"/>
</dbReference>
<keyword evidence="6" id="KW-0482">Metalloprotease</keyword>
<gene>
    <name evidence="10" type="ORF">MNBD_GAMMA14-1916</name>
</gene>
<feature type="region of interest" description="Disordered" evidence="7">
    <location>
        <begin position="69"/>
        <end position="100"/>
    </location>
</feature>
<dbReference type="InterPro" id="IPR036365">
    <property type="entry name" value="PGBD-like_sf"/>
</dbReference>
<evidence type="ECO:0000259" key="9">
    <source>
        <dbReference type="Pfam" id="PF01471"/>
    </source>
</evidence>
<feature type="compositionally biased region" description="Basic and acidic residues" evidence="7">
    <location>
        <begin position="73"/>
        <end position="88"/>
    </location>
</feature>
<evidence type="ECO:0000256" key="6">
    <source>
        <dbReference type="ARBA" id="ARBA00023049"/>
    </source>
</evidence>
<feature type="compositionally biased region" description="Basic and acidic residues" evidence="7">
    <location>
        <begin position="461"/>
        <end position="472"/>
    </location>
</feature>
<evidence type="ECO:0000256" key="5">
    <source>
        <dbReference type="ARBA" id="ARBA00022833"/>
    </source>
</evidence>